<evidence type="ECO:0000256" key="3">
    <source>
        <dbReference type="ARBA" id="ARBA00022679"/>
    </source>
</evidence>
<keyword evidence="9" id="KW-1185">Reference proteome</keyword>
<evidence type="ECO:0000256" key="6">
    <source>
        <dbReference type="ARBA" id="ARBA00049348"/>
    </source>
</evidence>
<name>A0A2V2N5N2_9EURY</name>
<keyword evidence="4" id="KW-0227">DNA damage</keyword>
<comment type="caution">
    <text evidence="8">The sequence shown here is derived from an EMBL/GenBank/DDBJ whole genome shotgun (WGS) entry which is preliminary data.</text>
</comment>
<dbReference type="InterPro" id="IPR014048">
    <property type="entry name" value="MethylDNA_cys_MeTrfase_DNA-bd"/>
</dbReference>
<feature type="domain" description="Methylated-DNA-[protein]-cysteine S-methyltransferase DNA binding" evidence="7">
    <location>
        <begin position="69"/>
        <end position="141"/>
    </location>
</feature>
<dbReference type="Proteomes" id="UP000245657">
    <property type="component" value="Unassembled WGS sequence"/>
</dbReference>
<protein>
    <submittedName>
        <fullName evidence="8">Cysteine methyltransferase</fullName>
    </submittedName>
</protein>
<dbReference type="PANTHER" id="PTHR10815:SF13">
    <property type="entry name" value="METHYLATED-DNA--PROTEIN-CYSTEINE METHYLTRANSFERASE"/>
    <property type="match status" value="1"/>
</dbReference>
<comment type="catalytic activity">
    <reaction evidence="6">
        <text>a 6-O-methyl-2'-deoxyguanosine in DNA + L-cysteinyl-[protein] = S-methyl-L-cysteinyl-[protein] + a 2'-deoxyguanosine in DNA</text>
        <dbReference type="Rhea" id="RHEA:24000"/>
        <dbReference type="Rhea" id="RHEA-COMP:10131"/>
        <dbReference type="Rhea" id="RHEA-COMP:10132"/>
        <dbReference type="Rhea" id="RHEA-COMP:11367"/>
        <dbReference type="Rhea" id="RHEA-COMP:11368"/>
        <dbReference type="ChEBI" id="CHEBI:29950"/>
        <dbReference type="ChEBI" id="CHEBI:82612"/>
        <dbReference type="ChEBI" id="CHEBI:85445"/>
        <dbReference type="ChEBI" id="CHEBI:85448"/>
        <dbReference type="EC" id="2.1.1.63"/>
    </reaction>
</comment>
<accession>A0A2V2N5N2</accession>
<reference evidence="8 9" key="1">
    <citation type="submission" date="2018-05" db="EMBL/GenBank/DDBJ databases">
        <title>Draft genome of Methanospirillum lacunae Ki8-1.</title>
        <authorList>
            <person name="Dueholm M.S."/>
            <person name="Nielsen P.H."/>
            <person name="Bakmann L.F."/>
            <person name="Otzen D.E."/>
        </authorList>
    </citation>
    <scope>NUCLEOTIDE SEQUENCE [LARGE SCALE GENOMIC DNA]</scope>
    <source>
        <strain evidence="8 9">Ki8-1</strain>
    </source>
</reference>
<dbReference type="Gene3D" id="1.10.10.10">
    <property type="entry name" value="Winged helix-like DNA-binding domain superfamily/Winged helix DNA-binding domain"/>
    <property type="match status" value="1"/>
</dbReference>
<evidence type="ECO:0000256" key="5">
    <source>
        <dbReference type="ARBA" id="ARBA00023204"/>
    </source>
</evidence>
<dbReference type="Pfam" id="PF01035">
    <property type="entry name" value="DNA_binding_1"/>
    <property type="match status" value="1"/>
</dbReference>
<dbReference type="GO" id="GO:0006281">
    <property type="term" value="P:DNA repair"/>
    <property type="evidence" value="ECO:0007669"/>
    <property type="project" value="UniProtKB-KW"/>
</dbReference>
<evidence type="ECO:0000256" key="4">
    <source>
        <dbReference type="ARBA" id="ARBA00022763"/>
    </source>
</evidence>
<evidence type="ECO:0000256" key="2">
    <source>
        <dbReference type="ARBA" id="ARBA00022603"/>
    </source>
</evidence>
<proteinExistence type="predicted"/>
<evidence type="ECO:0000259" key="7">
    <source>
        <dbReference type="Pfam" id="PF01035"/>
    </source>
</evidence>
<dbReference type="GeneID" id="97549248"/>
<gene>
    <name evidence="8" type="ORF">DK846_01725</name>
</gene>
<dbReference type="SUPFAM" id="SSF46767">
    <property type="entry name" value="Methylated DNA-protein cysteine methyltransferase, C-terminal domain"/>
    <property type="match status" value="1"/>
</dbReference>
<keyword evidence="2 8" id="KW-0489">Methyltransferase</keyword>
<dbReference type="NCBIfam" id="TIGR00589">
    <property type="entry name" value="ogt"/>
    <property type="match status" value="1"/>
</dbReference>
<organism evidence="8 9">
    <name type="scientific">Methanospirillum lacunae</name>
    <dbReference type="NCBI Taxonomy" id="668570"/>
    <lineage>
        <taxon>Archaea</taxon>
        <taxon>Methanobacteriati</taxon>
        <taxon>Methanobacteriota</taxon>
        <taxon>Stenosarchaea group</taxon>
        <taxon>Methanomicrobia</taxon>
        <taxon>Methanomicrobiales</taxon>
        <taxon>Methanospirillaceae</taxon>
        <taxon>Methanospirillum</taxon>
    </lineage>
</organism>
<dbReference type="PROSITE" id="PS00374">
    <property type="entry name" value="MGMT"/>
    <property type="match status" value="1"/>
</dbReference>
<dbReference type="AlphaFoldDB" id="A0A2V2N5N2"/>
<dbReference type="InterPro" id="IPR001497">
    <property type="entry name" value="MethylDNA_cys_MeTrfase_AS"/>
</dbReference>
<dbReference type="RefSeq" id="WP_109967190.1">
    <property type="nucleotide sequence ID" value="NZ_CP176093.1"/>
</dbReference>
<dbReference type="OrthoDB" id="372118at2157"/>
<sequence>MEVSEGSCRLGLWYVNVTWDGNIVHRIRFQRTGIPGPVPEVITRYLTGKVTCLDPLVSHLPDQPGTYGRIYKAVQAIPYGSVQTYGEIALKADTSPRAVGLAMSRNTTPLLVPCHRVVASKGLGGFTPDLWIKEELLRIEASVSKKMVQQNLSFREQE</sequence>
<comment type="catalytic activity">
    <reaction evidence="1">
        <text>a 4-O-methyl-thymidine in DNA + L-cysteinyl-[protein] = a thymidine in DNA + S-methyl-L-cysteinyl-[protein]</text>
        <dbReference type="Rhea" id="RHEA:53428"/>
        <dbReference type="Rhea" id="RHEA-COMP:10131"/>
        <dbReference type="Rhea" id="RHEA-COMP:10132"/>
        <dbReference type="Rhea" id="RHEA-COMP:13555"/>
        <dbReference type="Rhea" id="RHEA-COMP:13556"/>
        <dbReference type="ChEBI" id="CHEBI:29950"/>
        <dbReference type="ChEBI" id="CHEBI:82612"/>
        <dbReference type="ChEBI" id="CHEBI:137386"/>
        <dbReference type="ChEBI" id="CHEBI:137387"/>
        <dbReference type="EC" id="2.1.1.63"/>
    </reaction>
</comment>
<evidence type="ECO:0000313" key="8">
    <source>
        <dbReference type="EMBL" id="PWR73910.1"/>
    </source>
</evidence>
<keyword evidence="5" id="KW-0234">DNA repair</keyword>
<dbReference type="InterPro" id="IPR036388">
    <property type="entry name" value="WH-like_DNA-bd_sf"/>
</dbReference>
<evidence type="ECO:0000256" key="1">
    <source>
        <dbReference type="ARBA" id="ARBA00001286"/>
    </source>
</evidence>
<dbReference type="GO" id="GO:0032259">
    <property type="term" value="P:methylation"/>
    <property type="evidence" value="ECO:0007669"/>
    <property type="project" value="UniProtKB-KW"/>
</dbReference>
<evidence type="ECO:0000313" key="9">
    <source>
        <dbReference type="Proteomes" id="UP000245657"/>
    </source>
</evidence>
<dbReference type="InterPro" id="IPR036217">
    <property type="entry name" value="MethylDNA_cys_MeTrfase_DNAb"/>
</dbReference>
<keyword evidence="3 8" id="KW-0808">Transferase</keyword>
<dbReference type="EMBL" id="QGMY01000002">
    <property type="protein sequence ID" value="PWR73910.1"/>
    <property type="molecule type" value="Genomic_DNA"/>
</dbReference>
<dbReference type="CDD" id="cd06445">
    <property type="entry name" value="ATase"/>
    <property type="match status" value="1"/>
</dbReference>
<dbReference type="GO" id="GO:0003908">
    <property type="term" value="F:methylated-DNA-[protein]-cysteine S-methyltransferase activity"/>
    <property type="evidence" value="ECO:0007669"/>
    <property type="project" value="UniProtKB-EC"/>
</dbReference>
<dbReference type="PANTHER" id="PTHR10815">
    <property type="entry name" value="METHYLATED-DNA--PROTEIN-CYSTEINE METHYLTRANSFERASE"/>
    <property type="match status" value="1"/>
</dbReference>